<dbReference type="OrthoDB" id="9770408at2"/>
<dbReference type="Proteomes" id="UP000030012">
    <property type="component" value="Unassembled WGS sequence"/>
</dbReference>
<feature type="domain" description="DUF1980" evidence="2">
    <location>
        <begin position="10"/>
        <end position="63"/>
    </location>
</feature>
<comment type="caution">
    <text evidence="4">The sequence shown here is derived from an EMBL/GenBank/DDBJ whole genome shotgun (WGS) entry which is preliminary data.</text>
</comment>
<feature type="transmembrane region" description="Helical" evidence="1">
    <location>
        <begin position="9"/>
        <end position="27"/>
    </location>
</feature>
<dbReference type="Pfam" id="PF21537">
    <property type="entry name" value="DUF1980_C"/>
    <property type="match status" value="1"/>
</dbReference>
<sequence length="238" mass="27018">MKRFNTEELLKFLALLGFTIYFDYLLLTDKIRIFISPRMVKYTVFALIIFTILTIYQFTKIFTIKSPFPMEKSYIIMFLTLLIGINGIKVGMNANLGNNKAASVNKPKANTQKASSDNNVNKIKEVVFSDDNYATLVFDIENNMKKYKGIKISINGCVYKDSTFKSNEFAVGRLMISCCAADAELVGLTCVYPNANNIKVNSWIRVEGILDYKNDVPIIKVTNIKAISKPENVYIYPM</sequence>
<feature type="transmembrane region" description="Helical" evidence="1">
    <location>
        <begin position="74"/>
        <end position="92"/>
    </location>
</feature>
<dbReference type="NCBIfam" id="TIGR03943">
    <property type="entry name" value="TIGR03943 family putative permease subunit"/>
    <property type="match status" value="1"/>
</dbReference>
<organism evidence="4 5">
    <name type="scientific">Clostridium novyi A str. 4552</name>
    <dbReference type="NCBI Taxonomy" id="1444289"/>
    <lineage>
        <taxon>Bacteria</taxon>
        <taxon>Bacillati</taxon>
        <taxon>Bacillota</taxon>
        <taxon>Clostridia</taxon>
        <taxon>Eubacteriales</taxon>
        <taxon>Clostridiaceae</taxon>
        <taxon>Clostridium</taxon>
    </lineage>
</organism>
<dbReference type="AlphaFoldDB" id="A0A0A0I8Q3"/>
<dbReference type="EMBL" id="JENJ01000006">
    <property type="protein sequence ID" value="KGM97834.1"/>
    <property type="molecule type" value="Genomic_DNA"/>
</dbReference>
<dbReference type="RefSeq" id="WP_039252725.1">
    <property type="nucleotide sequence ID" value="NZ_JENJ01000006.1"/>
</dbReference>
<dbReference type="InterPro" id="IPR052955">
    <property type="entry name" value="UPF0703_membrane_permease"/>
</dbReference>
<reference evidence="4 5" key="1">
    <citation type="submission" date="2014-01" db="EMBL/GenBank/DDBJ databases">
        <title>Plasmidome dynamics in the species complex Clostridium novyi sensu lato converts strains of independent lineages into distinctly different pathogens.</title>
        <authorList>
            <person name="Skarin H."/>
            <person name="Segerman B."/>
        </authorList>
    </citation>
    <scope>NUCLEOTIDE SEQUENCE [LARGE SCALE GENOMIC DNA]</scope>
    <source>
        <strain evidence="4 5">4552</strain>
    </source>
</reference>
<feature type="domain" description="DUF1980" evidence="3">
    <location>
        <begin position="107"/>
        <end position="237"/>
    </location>
</feature>
<dbReference type="InterPro" id="IPR048447">
    <property type="entry name" value="DUF1980_C"/>
</dbReference>
<proteinExistence type="predicted"/>
<keyword evidence="1" id="KW-0472">Membrane</keyword>
<keyword evidence="1" id="KW-0812">Transmembrane</keyword>
<dbReference type="Pfam" id="PF09323">
    <property type="entry name" value="DUF1980"/>
    <property type="match status" value="1"/>
</dbReference>
<name>A0A0A0I8Q3_CLONO</name>
<accession>A0A0A0I8Q3</accession>
<evidence type="ECO:0000313" key="5">
    <source>
        <dbReference type="Proteomes" id="UP000030012"/>
    </source>
</evidence>
<protein>
    <submittedName>
        <fullName evidence="4">Membrane protein</fullName>
    </submittedName>
</protein>
<evidence type="ECO:0000259" key="2">
    <source>
        <dbReference type="Pfam" id="PF09323"/>
    </source>
</evidence>
<evidence type="ECO:0000256" key="1">
    <source>
        <dbReference type="SAM" id="Phobius"/>
    </source>
</evidence>
<feature type="transmembrane region" description="Helical" evidence="1">
    <location>
        <begin position="39"/>
        <end position="62"/>
    </location>
</feature>
<evidence type="ECO:0000259" key="3">
    <source>
        <dbReference type="Pfam" id="PF21537"/>
    </source>
</evidence>
<dbReference type="PANTHER" id="PTHR40047:SF1">
    <property type="entry name" value="UPF0703 PROTEIN YCGQ"/>
    <property type="match status" value="1"/>
</dbReference>
<dbReference type="InterPro" id="IPR015402">
    <property type="entry name" value="DUF1980"/>
</dbReference>
<evidence type="ECO:0000313" key="4">
    <source>
        <dbReference type="EMBL" id="KGM97834.1"/>
    </source>
</evidence>
<gene>
    <name evidence="4" type="ORF">Z968_02215</name>
</gene>
<keyword evidence="1" id="KW-1133">Transmembrane helix</keyword>
<dbReference type="PANTHER" id="PTHR40047">
    <property type="entry name" value="UPF0703 PROTEIN YCGQ"/>
    <property type="match status" value="1"/>
</dbReference>
<dbReference type="InterPro" id="IPR048493">
    <property type="entry name" value="DUF1980_N"/>
</dbReference>